<evidence type="ECO:0000313" key="3">
    <source>
        <dbReference type="Proteomes" id="UP001642409"/>
    </source>
</evidence>
<evidence type="ECO:0000313" key="1">
    <source>
        <dbReference type="EMBL" id="CAI9952360.1"/>
    </source>
</evidence>
<dbReference type="Gene3D" id="3.40.50.300">
    <property type="entry name" value="P-loop containing nucleotide triphosphate hydrolases"/>
    <property type="match status" value="1"/>
</dbReference>
<dbReference type="GO" id="GO:0016787">
    <property type="term" value="F:hydrolase activity"/>
    <property type="evidence" value="ECO:0007669"/>
    <property type="project" value="UniProtKB-KW"/>
</dbReference>
<dbReference type="EMBL" id="CATOUU010000831">
    <property type="protein sequence ID" value="CAI9952360.1"/>
    <property type="molecule type" value="Genomic_DNA"/>
</dbReference>
<keyword evidence="1" id="KW-0378">Hydrolase</keyword>
<evidence type="ECO:0000313" key="2">
    <source>
        <dbReference type="EMBL" id="CAL5982509.1"/>
    </source>
</evidence>
<reference evidence="1" key="1">
    <citation type="submission" date="2023-06" db="EMBL/GenBank/DDBJ databases">
        <authorList>
            <person name="Kurt Z."/>
        </authorList>
    </citation>
    <scope>NUCLEOTIDE SEQUENCE</scope>
</reference>
<comment type="caution">
    <text evidence="1">The sequence shown here is derived from an EMBL/GenBank/DDBJ whole genome shotgun (WGS) entry which is preliminary data.</text>
</comment>
<protein>
    <submittedName>
        <fullName evidence="1">P-loop containing nucleoside triphosphate hydrolase</fullName>
    </submittedName>
    <submittedName>
        <fullName evidence="2">P-loop_containing nucleoside triphosphate hydrolase</fullName>
    </submittedName>
</protein>
<keyword evidence="3" id="KW-1185">Reference proteome</keyword>
<gene>
    <name evidence="1" type="ORF">HINF_LOCUS40005</name>
    <name evidence="2" type="ORF">HINF_LOCUS7179</name>
</gene>
<dbReference type="AlphaFoldDB" id="A0AA86UCB5"/>
<dbReference type="EMBL" id="CAXDID020000014">
    <property type="protein sequence ID" value="CAL5982509.1"/>
    <property type="molecule type" value="Genomic_DNA"/>
</dbReference>
<dbReference type="Proteomes" id="UP001642409">
    <property type="component" value="Unassembled WGS sequence"/>
</dbReference>
<dbReference type="InterPro" id="IPR027417">
    <property type="entry name" value="P-loop_NTPase"/>
</dbReference>
<proteinExistence type="predicted"/>
<organism evidence="1">
    <name type="scientific">Hexamita inflata</name>
    <dbReference type="NCBI Taxonomy" id="28002"/>
    <lineage>
        <taxon>Eukaryota</taxon>
        <taxon>Metamonada</taxon>
        <taxon>Diplomonadida</taxon>
        <taxon>Hexamitidae</taxon>
        <taxon>Hexamitinae</taxon>
        <taxon>Hexamita</taxon>
    </lineage>
</organism>
<reference evidence="2 3" key="2">
    <citation type="submission" date="2024-07" db="EMBL/GenBank/DDBJ databases">
        <authorList>
            <person name="Akdeniz Z."/>
        </authorList>
    </citation>
    <scope>NUCLEOTIDE SEQUENCE [LARGE SCALE GENOMIC DNA]</scope>
</reference>
<name>A0AA86UCB5_9EUKA</name>
<dbReference type="SUPFAM" id="SSF52540">
    <property type="entry name" value="P-loop containing nucleoside triphosphate hydrolases"/>
    <property type="match status" value="1"/>
</dbReference>
<accession>A0AA86UCB5</accession>
<sequence length="80" mass="9086">MGCCTFKTDHRVILRGLSTIGKTSIFNQLFLIDSAIPRVGHNVETFKHKRHNVTLEDISAKYSYSTEQYGLPTIRICSLN</sequence>